<accession>A0A5C5WRT6</accession>
<comment type="caution">
    <text evidence="1">The sequence shown here is derived from an EMBL/GenBank/DDBJ whole genome shotgun (WGS) entry which is preliminary data.</text>
</comment>
<reference evidence="1 2" key="1">
    <citation type="submission" date="2019-02" db="EMBL/GenBank/DDBJ databases">
        <title>Deep-cultivation of Planctomycetes and their phenomic and genomic characterization uncovers novel biology.</title>
        <authorList>
            <person name="Wiegand S."/>
            <person name="Jogler M."/>
            <person name="Boedeker C."/>
            <person name="Pinto D."/>
            <person name="Vollmers J."/>
            <person name="Rivas-Marin E."/>
            <person name="Kohn T."/>
            <person name="Peeters S.H."/>
            <person name="Heuer A."/>
            <person name="Rast P."/>
            <person name="Oberbeckmann S."/>
            <person name="Bunk B."/>
            <person name="Jeske O."/>
            <person name="Meyerdierks A."/>
            <person name="Storesund J.E."/>
            <person name="Kallscheuer N."/>
            <person name="Luecker S."/>
            <person name="Lage O.M."/>
            <person name="Pohl T."/>
            <person name="Merkel B.J."/>
            <person name="Hornburger P."/>
            <person name="Mueller R.-W."/>
            <person name="Bruemmer F."/>
            <person name="Labrenz M."/>
            <person name="Spormann A.M."/>
            <person name="Op Den Camp H."/>
            <person name="Overmann J."/>
            <person name="Amann R."/>
            <person name="Jetten M.S.M."/>
            <person name="Mascher T."/>
            <person name="Medema M.H."/>
            <person name="Devos D.P."/>
            <person name="Kaster A.-K."/>
            <person name="Ovreas L."/>
            <person name="Rohde M."/>
            <person name="Galperin M.Y."/>
            <person name="Jogler C."/>
        </authorList>
    </citation>
    <scope>NUCLEOTIDE SEQUENCE [LARGE SCALE GENOMIC DNA]</scope>
    <source>
        <strain evidence="1 2">Pla22</strain>
    </source>
</reference>
<gene>
    <name evidence="1" type="ORF">Pla22_04100</name>
</gene>
<sequence length="134" mass="13907">MSLPITPVTAAAARMAGSAVSRVSESLGLNKTLGFDQILQGASGENSPVNLDDAKQSLVDKISETLSSLGLPVNPPPKISVQDGGRLQVENNIPQAAQIEAALNSDVGLTDQATRLIQLSGGREIQFQLPDSST</sequence>
<dbReference type="RefSeq" id="WP_146513102.1">
    <property type="nucleotide sequence ID" value="NZ_SJPI01000001.1"/>
</dbReference>
<dbReference type="Proteomes" id="UP000316598">
    <property type="component" value="Unassembled WGS sequence"/>
</dbReference>
<dbReference type="AlphaFoldDB" id="A0A5C5WRT6"/>
<name>A0A5C5WRT6_9BACT</name>
<keyword evidence="2" id="KW-1185">Reference proteome</keyword>
<dbReference type="EMBL" id="SJPI01000001">
    <property type="protein sequence ID" value="TWT52783.1"/>
    <property type="molecule type" value="Genomic_DNA"/>
</dbReference>
<protein>
    <submittedName>
        <fullName evidence="1">Uncharacterized protein</fullName>
    </submittedName>
</protein>
<proteinExistence type="predicted"/>
<evidence type="ECO:0000313" key="1">
    <source>
        <dbReference type="EMBL" id="TWT52783.1"/>
    </source>
</evidence>
<evidence type="ECO:0000313" key="2">
    <source>
        <dbReference type="Proteomes" id="UP000316598"/>
    </source>
</evidence>
<organism evidence="1 2">
    <name type="scientific">Rubripirellula amarantea</name>
    <dbReference type="NCBI Taxonomy" id="2527999"/>
    <lineage>
        <taxon>Bacteria</taxon>
        <taxon>Pseudomonadati</taxon>
        <taxon>Planctomycetota</taxon>
        <taxon>Planctomycetia</taxon>
        <taxon>Pirellulales</taxon>
        <taxon>Pirellulaceae</taxon>
        <taxon>Rubripirellula</taxon>
    </lineage>
</organism>